<evidence type="ECO:0000313" key="3">
    <source>
        <dbReference type="Proteomes" id="UP001275315"/>
    </source>
</evidence>
<evidence type="ECO:0000313" key="2">
    <source>
        <dbReference type="EMBL" id="MDY0408855.1"/>
    </source>
</evidence>
<keyword evidence="1" id="KW-0732">Signal</keyword>
<keyword evidence="3" id="KW-1185">Reference proteome</keyword>
<dbReference type="Proteomes" id="UP001275315">
    <property type="component" value="Unassembled WGS sequence"/>
</dbReference>
<organism evidence="2 3">
    <name type="scientific">Paracerasibacillus soli</name>
    <dbReference type="NCBI Taxonomy" id="480284"/>
    <lineage>
        <taxon>Bacteria</taxon>
        <taxon>Bacillati</taxon>
        <taxon>Bacillota</taxon>
        <taxon>Bacilli</taxon>
        <taxon>Bacillales</taxon>
        <taxon>Bacillaceae</taxon>
        <taxon>Paracerasibacillus</taxon>
    </lineage>
</organism>
<name>A0ABU5CR59_9BACI</name>
<dbReference type="RefSeq" id="WP_320379558.1">
    <property type="nucleotide sequence ID" value="NZ_JAWDIQ010000001.1"/>
</dbReference>
<dbReference type="EMBL" id="JAWDIQ010000001">
    <property type="protein sequence ID" value="MDY0408855.1"/>
    <property type="molecule type" value="Genomic_DNA"/>
</dbReference>
<proteinExistence type="predicted"/>
<protein>
    <submittedName>
        <fullName evidence="2">Uncharacterized protein</fullName>
    </submittedName>
</protein>
<evidence type="ECO:0000256" key="1">
    <source>
        <dbReference type="SAM" id="SignalP"/>
    </source>
</evidence>
<reference evidence="2 3" key="1">
    <citation type="submission" date="2023-10" db="EMBL/GenBank/DDBJ databases">
        <title>Virgibacillus soli CC-YMP-6 genome.</title>
        <authorList>
            <person name="Miliotis G."/>
            <person name="Sengupta P."/>
            <person name="Hameed A."/>
            <person name="Chuvochina M."/>
            <person name="Mcdonagh F."/>
            <person name="Simpson A.C."/>
            <person name="Singh N.K."/>
            <person name="Rekha P.D."/>
            <person name="Raman K."/>
            <person name="Hugenholtz P."/>
            <person name="Venkateswaran K."/>
        </authorList>
    </citation>
    <scope>NUCLEOTIDE SEQUENCE [LARGE SCALE GENOMIC DNA]</scope>
    <source>
        <strain evidence="2 3">CC-YMP-6</strain>
    </source>
</reference>
<feature type="chain" id="PRO_5046236679" evidence="1">
    <location>
        <begin position="24"/>
        <end position="143"/>
    </location>
</feature>
<sequence>MIKKISCLGFAMVMTLSIMLVFATPTDAYRAVKTVNKVTSKADLPRTASGGCGNYKAHSSTTRTGFKKLYHNVSFYTIGGSVSFKGAGVSGSGSSPGYTKSTTGKSYYSSGNVCGSGLWLYLGMFTTTEVDYSNRTYTATAKI</sequence>
<gene>
    <name evidence="2" type="ORF">RWD45_10215</name>
</gene>
<feature type="signal peptide" evidence="1">
    <location>
        <begin position="1"/>
        <end position="23"/>
    </location>
</feature>
<comment type="caution">
    <text evidence="2">The sequence shown here is derived from an EMBL/GenBank/DDBJ whole genome shotgun (WGS) entry which is preliminary data.</text>
</comment>
<accession>A0ABU5CR59</accession>